<keyword evidence="2" id="KW-1185">Reference proteome</keyword>
<name>A0A9W6UAA5_9STRA</name>
<organism evidence="1 2">
    <name type="scientific">Phytophthora lilii</name>
    <dbReference type="NCBI Taxonomy" id="2077276"/>
    <lineage>
        <taxon>Eukaryota</taxon>
        <taxon>Sar</taxon>
        <taxon>Stramenopiles</taxon>
        <taxon>Oomycota</taxon>
        <taxon>Peronosporomycetes</taxon>
        <taxon>Peronosporales</taxon>
        <taxon>Peronosporaceae</taxon>
        <taxon>Phytophthora</taxon>
    </lineage>
</organism>
<dbReference type="OrthoDB" id="61940at2759"/>
<dbReference type="Proteomes" id="UP001165083">
    <property type="component" value="Unassembled WGS sequence"/>
</dbReference>
<reference evidence="1" key="1">
    <citation type="submission" date="2023-04" db="EMBL/GenBank/DDBJ databases">
        <title>Phytophthora lilii NBRC 32176.</title>
        <authorList>
            <person name="Ichikawa N."/>
            <person name="Sato H."/>
            <person name="Tonouchi N."/>
        </authorList>
    </citation>
    <scope>NUCLEOTIDE SEQUENCE</scope>
    <source>
        <strain evidence="1">NBRC 32176</strain>
    </source>
</reference>
<evidence type="ECO:0000313" key="2">
    <source>
        <dbReference type="Proteomes" id="UP001165083"/>
    </source>
</evidence>
<dbReference type="AlphaFoldDB" id="A0A9W6UAA5"/>
<dbReference type="EMBL" id="BSXW01000754">
    <property type="protein sequence ID" value="GMF29065.1"/>
    <property type="molecule type" value="Genomic_DNA"/>
</dbReference>
<protein>
    <submittedName>
        <fullName evidence="1">Unnamed protein product</fullName>
    </submittedName>
</protein>
<sequence>MLGVIDEADVVEVEEKAPPVYVDKEDDRTNEYILSDKENYGQQSVADEVTILPTTPARYATNSSSTEFCQRIVEDYFSAFSSGFQDSGRDISITPSEASQRDFLNHRFALQGGSEADRPTTVEYVKERWRDLSKCFEVLGFQQKGVARTEFNNSNTLCLIDVTATYILRITFYTIRSVFPHLLANLPLLDVLVGKVIMVPSQIFFSVEKSTGRISLLEENMDFAAAFAELVPDHQELDFVVSQSLLARDGVDCRRSEPSYSLDQLQHVQQHKQLPQVSDAVEECQDEPRSTSRSMSIADILG</sequence>
<gene>
    <name evidence="1" type="ORF">Plil01_001229900</name>
</gene>
<accession>A0A9W6UAA5</accession>
<comment type="caution">
    <text evidence="1">The sequence shown here is derived from an EMBL/GenBank/DDBJ whole genome shotgun (WGS) entry which is preliminary data.</text>
</comment>
<evidence type="ECO:0000313" key="1">
    <source>
        <dbReference type="EMBL" id="GMF29065.1"/>
    </source>
</evidence>
<proteinExistence type="predicted"/>